<keyword evidence="2" id="KW-1185">Reference proteome</keyword>
<organism evidence="1 2">
    <name type="scientific">Rhizophagus irregularis (strain DAOM 181602 / DAOM 197198 / MUCL 43194)</name>
    <name type="common">Arbuscular mycorrhizal fungus</name>
    <name type="synonym">Glomus intraradices</name>
    <dbReference type="NCBI Taxonomy" id="747089"/>
    <lineage>
        <taxon>Eukaryota</taxon>
        <taxon>Fungi</taxon>
        <taxon>Fungi incertae sedis</taxon>
        <taxon>Mucoromycota</taxon>
        <taxon>Glomeromycotina</taxon>
        <taxon>Glomeromycetes</taxon>
        <taxon>Glomerales</taxon>
        <taxon>Glomeraceae</taxon>
        <taxon>Rhizophagus</taxon>
    </lineage>
</organism>
<accession>A0A2P4QJN6</accession>
<comment type="caution">
    <text evidence="1">The sequence shown here is derived from an EMBL/GenBank/DDBJ whole genome shotgun (WGS) entry which is preliminary data.</text>
</comment>
<evidence type="ECO:0000313" key="2">
    <source>
        <dbReference type="Proteomes" id="UP000018888"/>
    </source>
</evidence>
<dbReference type="AlphaFoldDB" id="A0A2P4QJN6"/>
<proteinExistence type="predicted"/>
<sequence>MATYCKYLLASTAINSINTSGICKYFNTIFNFHTCCGKGGSFLAQQHTASIYWHPLL</sequence>
<name>A0A2P4QJN6_RHIID</name>
<dbReference type="EMBL" id="AUPC02000037">
    <property type="protein sequence ID" value="POG77865.1"/>
    <property type="molecule type" value="Genomic_DNA"/>
</dbReference>
<feature type="non-terminal residue" evidence="1">
    <location>
        <position position="57"/>
    </location>
</feature>
<dbReference type="Proteomes" id="UP000018888">
    <property type="component" value="Unassembled WGS sequence"/>
</dbReference>
<evidence type="ECO:0000313" key="1">
    <source>
        <dbReference type="EMBL" id="POG77865.1"/>
    </source>
</evidence>
<gene>
    <name evidence="1" type="ORF">GLOIN_2v1544245</name>
</gene>
<reference evidence="1 2" key="2">
    <citation type="journal article" date="2018" name="New Phytol.">
        <title>High intraspecific genome diversity in the model arbuscular mycorrhizal symbiont Rhizophagus irregularis.</title>
        <authorList>
            <person name="Chen E.C.H."/>
            <person name="Morin E."/>
            <person name="Beaudet D."/>
            <person name="Noel J."/>
            <person name="Yildirir G."/>
            <person name="Ndikumana S."/>
            <person name="Charron P."/>
            <person name="St-Onge C."/>
            <person name="Giorgi J."/>
            <person name="Kruger M."/>
            <person name="Marton T."/>
            <person name="Ropars J."/>
            <person name="Grigoriev I.V."/>
            <person name="Hainaut M."/>
            <person name="Henrissat B."/>
            <person name="Roux C."/>
            <person name="Martin F."/>
            <person name="Corradi N."/>
        </authorList>
    </citation>
    <scope>NUCLEOTIDE SEQUENCE [LARGE SCALE GENOMIC DNA]</scope>
    <source>
        <strain evidence="1 2">DAOM 197198</strain>
    </source>
</reference>
<protein>
    <submittedName>
        <fullName evidence="1">Uncharacterized protein</fullName>
    </submittedName>
</protein>
<reference evidence="1 2" key="1">
    <citation type="journal article" date="2013" name="Proc. Natl. Acad. Sci. U.S.A.">
        <title>Genome of an arbuscular mycorrhizal fungus provides insight into the oldest plant symbiosis.</title>
        <authorList>
            <person name="Tisserant E."/>
            <person name="Malbreil M."/>
            <person name="Kuo A."/>
            <person name="Kohler A."/>
            <person name="Symeonidi A."/>
            <person name="Balestrini R."/>
            <person name="Charron P."/>
            <person name="Duensing N."/>
            <person name="Frei Dit Frey N."/>
            <person name="Gianinazzi-Pearson V."/>
            <person name="Gilbert L.B."/>
            <person name="Handa Y."/>
            <person name="Herr J.R."/>
            <person name="Hijri M."/>
            <person name="Koul R."/>
            <person name="Kawaguchi M."/>
            <person name="Krajinski F."/>
            <person name="Lammers P.J."/>
            <person name="Masclaux F.G."/>
            <person name="Murat C."/>
            <person name="Morin E."/>
            <person name="Ndikumana S."/>
            <person name="Pagni M."/>
            <person name="Petitpierre D."/>
            <person name="Requena N."/>
            <person name="Rosikiewicz P."/>
            <person name="Riley R."/>
            <person name="Saito K."/>
            <person name="San Clemente H."/>
            <person name="Shapiro H."/>
            <person name="van Tuinen D."/>
            <person name="Becard G."/>
            <person name="Bonfante P."/>
            <person name="Paszkowski U."/>
            <person name="Shachar-Hill Y.Y."/>
            <person name="Tuskan G.A."/>
            <person name="Young P.W."/>
            <person name="Sanders I.R."/>
            <person name="Henrissat B."/>
            <person name="Rensing S.A."/>
            <person name="Grigoriev I.V."/>
            <person name="Corradi N."/>
            <person name="Roux C."/>
            <person name="Martin F."/>
        </authorList>
    </citation>
    <scope>NUCLEOTIDE SEQUENCE [LARGE SCALE GENOMIC DNA]</scope>
    <source>
        <strain evidence="1 2">DAOM 197198</strain>
    </source>
</reference>